<proteinExistence type="predicted"/>
<sequence>MGILLGAFDYRAITTAAPILGPIFFFTFMVFGTFILDEHVFLTIVLDVFSEVKASIDEQENEYEIVDFMIRRFRKFTGMQPSKVNISDEPLAMEKKDMEEDLSKDLMELKNNKKMKAKRKFKPMDLVAQRFTRLESSLSGFYCEEWAEERLLDHIVERRWGVNAESAYAEADAELHERAEDGGAATGSVRGSGEVRSK</sequence>
<dbReference type="GO" id="GO:0005262">
    <property type="term" value="F:calcium channel activity"/>
    <property type="evidence" value="ECO:0007669"/>
    <property type="project" value="TreeGrafter"/>
</dbReference>
<dbReference type="EMBL" id="MU826829">
    <property type="protein sequence ID" value="KAJ7374002.1"/>
    <property type="molecule type" value="Genomic_DNA"/>
</dbReference>
<dbReference type="AlphaFoldDB" id="A0A9W9Z2R1"/>
<protein>
    <submittedName>
        <fullName evidence="3">Uncharacterized protein</fullName>
    </submittedName>
</protein>
<evidence type="ECO:0000256" key="2">
    <source>
        <dbReference type="SAM" id="Phobius"/>
    </source>
</evidence>
<organism evidence="3 4">
    <name type="scientific">Desmophyllum pertusum</name>
    <dbReference type="NCBI Taxonomy" id="174260"/>
    <lineage>
        <taxon>Eukaryota</taxon>
        <taxon>Metazoa</taxon>
        <taxon>Cnidaria</taxon>
        <taxon>Anthozoa</taxon>
        <taxon>Hexacorallia</taxon>
        <taxon>Scleractinia</taxon>
        <taxon>Caryophylliina</taxon>
        <taxon>Caryophylliidae</taxon>
        <taxon>Desmophyllum</taxon>
    </lineage>
</organism>
<keyword evidence="2" id="KW-1133">Transmembrane helix</keyword>
<dbReference type="PANTHER" id="PTHR10877:SF150">
    <property type="entry name" value="REJ DOMAIN-CONTAINING PROTEIN"/>
    <property type="match status" value="1"/>
</dbReference>
<comment type="caution">
    <text evidence="3">The sequence shown here is derived from an EMBL/GenBank/DDBJ whole genome shotgun (WGS) entry which is preliminary data.</text>
</comment>
<dbReference type="InterPro" id="IPR051223">
    <property type="entry name" value="Polycystin"/>
</dbReference>
<dbReference type="OrthoDB" id="444119at2759"/>
<dbReference type="PANTHER" id="PTHR10877">
    <property type="entry name" value="POLYCYSTIN FAMILY MEMBER"/>
    <property type="match status" value="1"/>
</dbReference>
<evidence type="ECO:0000313" key="4">
    <source>
        <dbReference type="Proteomes" id="UP001163046"/>
    </source>
</evidence>
<reference evidence="3" key="1">
    <citation type="submission" date="2023-01" db="EMBL/GenBank/DDBJ databases">
        <title>Genome assembly of the deep-sea coral Lophelia pertusa.</title>
        <authorList>
            <person name="Herrera S."/>
            <person name="Cordes E."/>
        </authorList>
    </citation>
    <scope>NUCLEOTIDE SEQUENCE</scope>
    <source>
        <strain evidence="3">USNM1676648</strain>
        <tissue evidence="3">Polyp</tissue>
    </source>
</reference>
<feature type="region of interest" description="Disordered" evidence="1">
    <location>
        <begin position="173"/>
        <end position="198"/>
    </location>
</feature>
<name>A0A9W9Z2R1_9CNID</name>
<accession>A0A9W9Z2R1</accession>
<feature type="transmembrane region" description="Helical" evidence="2">
    <location>
        <begin position="12"/>
        <end position="36"/>
    </location>
</feature>
<dbReference type="GO" id="GO:0016020">
    <property type="term" value="C:membrane"/>
    <property type="evidence" value="ECO:0007669"/>
    <property type="project" value="TreeGrafter"/>
</dbReference>
<keyword evidence="2" id="KW-0472">Membrane</keyword>
<dbReference type="Proteomes" id="UP001163046">
    <property type="component" value="Unassembled WGS sequence"/>
</dbReference>
<evidence type="ECO:0000313" key="3">
    <source>
        <dbReference type="EMBL" id="KAJ7374002.1"/>
    </source>
</evidence>
<evidence type="ECO:0000256" key="1">
    <source>
        <dbReference type="SAM" id="MobiDB-lite"/>
    </source>
</evidence>
<keyword evidence="4" id="KW-1185">Reference proteome</keyword>
<gene>
    <name evidence="3" type="ORF">OS493_009330</name>
</gene>
<keyword evidence="2" id="KW-0812">Transmembrane</keyword>
<dbReference type="GO" id="GO:0050982">
    <property type="term" value="P:detection of mechanical stimulus"/>
    <property type="evidence" value="ECO:0007669"/>
    <property type="project" value="TreeGrafter"/>
</dbReference>